<dbReference type="AlphaFoldDB" id="A0A9D4AYL7"/>
<evidence type="ECO:0000256" key="1">
    <source>
        <dbReference type="SAM" id="Phobius"/>
    </source>
</evidence>
<comment type="caution">
    <text evidence="2">The sequence shown here is derived from an EMBL/GenBank/DDBJ whole genome shotgun (WGS) entry which is preliminary data.</text>
</comment>
<name>A0A9D4AYL7_9SAUR</name>
<evidence type="ECO:0000313" key="2">
    <source>
        <dbReference type="EMBL" id="KAH1173550.1"/>
    </source>
</evidence>
<keyword evidence="1" id="KW-0812">Transmembrane</keyword>
<gene>
    <name evidence="2" type="ORF">KIL84_017389</name>
</gene>
<evidence type="ECO:0000313" key="3">
    <source>
        <dbReference type="Proteomes" id="UP000827986"/>
    </source>
</evidence>
<proteinExistence type="predicted"/>
<accession>A0A9D4AYL7</accession>
<keyword evidence="1" id="KW-0472">Membrane</keyword>
<sequence length="100" mass="11490">MFCFSIYQSVSELDLIFLLISECAILIIAPGSLMVLETTRYGNFLKFPQVKFAKHCQMIFFSILRPQLCKVLKKHMRSPGKINGLLMLKYLAELGSWLLT</sequence>
<feature type="transmembrane region" description="Helical" evidence="1">
    <location>
        <begin position="15"/>
        <end position="36"/>
    </location>
</feature>
<keyword evidence="3" id="KW-1185">Reference proteome</keyword>
<dbReference type="Proteomes" id="UP000827986">
    <property type="component" value="Unassembled WGS sequence"/>
</dbReference>
<keyword evidence="1" id="KW-1133">Transmembrane helix</keyword>
<dbReference type="EMBL" id="JAHDVG010000482">
    <property type="protein sequence ID" value="KAH1173550.1"/>
    <property type="molecule type" value="Genomic_DNA"/>
</dbReference>
<reference evidence="2" key="1">
    <citation type="submission" date="2021-09" db="EMBL/GenBank/DDBJ databases">
        <title>The genome of Mauremys mutica provides insights into the evolution of semi-aquatic lifestyle.</title>
        <authorList>
            <person name="Gong S."/>
            <person name="Gao Y."/>
        </authorList>
    </citation>
    <scope>NUCLEOTIDE SEQUENCE</scope>
    <source>
        <strain evidence="2">MM-2020</strain>
        <tissue evidence="2">Muscle</tissue>
    </source>
</reference>
<organism evidence="2 3">
    <name type="scientific">Mauremys mutica</name>
    <name type="common">yellowpond turtle</name>
    <dbReference type="NCBI Taxonomy" id="74926"/>
    <lineage>
        <taxon>Eukaryota</taxon>
        <taxon>Metazoa</taxon>
        <taxon>Chordata</taxon>
        <taxon>Craniata</taxon>
        <taxon>Vertebrata</taxon>
        <taxon>Euteleostomi</taxon>
        <taxon>Archelosauria</taxon>
        <taxon>Testudinata</taxon>
        <taxon>Testudines</taxon>
        <taxon>Cryptodira</taxon>
        <taxon>Durocryptodira</taxon>
        <taxon>Testudinoidea</taxon>
        <taxon>Geoemydidae</taxon>
        <taxon>Geoemydinae</taxon>
        <taxon>Mauremys</taxon>
    </lineage>
</organism>
<protein>
    <submittedName>
        <fullName evidence="2">Uncharacterized protein</fullName>
    </submittedName>
</protein>